<dbReference type="RefSeq" id="WP_184707947.1">
    <property type="nucleotide sequence ID" value="NZ_JACHKZ010000010.1"/>
</dbReference>
<evidence type="ECO:0000313" key="2">
    <source>
        <dbReference type="EMBL" id="MBB6577967.1"/>
    </source>
</evidence>
<gene>
    <name evidence="2" type="ORF">HNP33_002035</name>
</gene>
<protein>
    <submittedName>
        <fullName evidence="2">Uncharacterized protein</fullName>
    </submittedName>
</protein>
<feature type="region of interest" description="Disordered" evidence="1">
    <location>
        <begin position="1"/>
        <end position="36"/>
    </location>
</feature>
<organism evidence="2 3">
    <name type="scientific">Comamonas odontotermitis</name>
    <dbReference type="NCBI Taxonomy" id="379895"/>
    <lineage>
        <taxon>Bacteria</taxon>
        <taxon>Pseudomonadati</taxon>
        <taxon>Pseudomonadota</taxon>
        <taxon>Betaproteobacteria</taxon>
        <taxon>Burkholderiales</taxon>
        <taxon>Comamonadaceae</taxon>
        <taxon>Comamonas</taxon>
    </lineage>
</organism>
<evidence type="ECO:0000313" key="3">
    <source>
        <dbReference type="Proteomes" id="UP000562492"/>
    </source>
</evidence>
<comment type="caution">
    <text evidence="2">The sequence shown here is derived from an EMBL/GenBank/DDBJ whole genome shotgun (WGS) entry which is preliminary data.</text>
</comment>
<dbReference type="Proteomes" id="UP000562492">
    <property type="component" value="Unassembled WGS sequence"/>
</dbReference>
<evidence type="ECO:0000256" key="1">
    <source>
        <dbReference type="SAM" id="MobiDB-lite"/>
    </source>
</evidence>
<reference evidence="2 3" key="1">
    <citation type="submission" date="2020-08" db="EMBL/GenBank/DDBJ databases">
        <title>Functional genomics of gut bacteria from endangered species of beetles.</title>
        <authorList>
            <person name="Carlos-Shanley C."/>
        </authorList>
    </citation>
    <scope>NUCLEOTIDE SEQUENCE [LARGE SCALE GENOMIC DNA]</scope>
    <source>
        <strain evidence="2 3">S00124</strain>
    </source>
</reference>
<proteinExistence type="predicted"/>
<dbReference type="EMBL" id="JACHKZ010000010">
    <property type="protein sequence ID" value="MBB6577967.1"/>
    <property type="molecule type" value="Genomic_DNA"/>
</dbReference>
<keyword evidence="3" id="KW-1185">Reference proteome</keyword>
<name>A0ABR6RFQ5_9BURK</name>
<sequence length="105" mass="11856">MNNEIGGHLKAVNQAPARMSAQSGAASRTTKKLKADQKTAGLTKLAKVETVALWHAVNWMEVVLREWKRDGFKDDQDQAQHEVQRQHLTTAKRALRNVNAIRKEQ</sequence>
<accession>A0ABR6RFQ5</accession>